<dbReference type="NCBIfam" id="TIGR00377">
    <property type="entry name" value="ant_ant_sig"/>
    <property type="match status" value="1"/>
</dbReference>
<name>A0ABP8W6R6_9PSEU</name>
<keyword evidence="5" id="KW-1185">Reference proteome</keyword>
<evidence type="ECO:0000259" key="3">
    <source>
        <dbReference type="PROSITE" id="PS50801"/>
    </source>
</evidence>
<dbReference type="PROSITE" id="PS50801">
    <property type="entry name" value="STAS"/>
    <property type="match status" value="1"/>
</dbReference>
<dbReference type="Proteomes" id="UP001500325">
    <property type="component" value="Unassembled WGS sequence"/>
</dbReference>
<feature type="domain" description="STAS" evidence="3">
    <location>
        <begin position="12"/>
        <end position="113"/>
    </location>
</feature>
<dbReference type="SUPFAM" id="SSF52091">
    <property type="entry name" value="SpoIIaa-like"/>
    <property type="match status" value="1"/>
</dbReference>
<comment type="similarity">
    <text evidence="1 2">Belongs to the anti-sigma-factor antagonist family.</text>
</comment>
<dbReference type="PANTHER" id="PTHR33495">
    <property type="entry name" value="ANTI-SIGMA FACTOR ANTAGONIST TM_1081-RELATED-RELATED"/>
    <property type="match status" value="1"/>
</dbReference>
<dbReference type="Gene3D" id="3.30.750.24">
    <property type="entry name" value="STAS domain"/>
    <property type="match status" value="1"/>
</dbReference>
<comment type="caution">
    <text evidence="4">The sequence shown here is derived from an EMBL/GenBank/DDBJ whole genome shotgun (WGS) entry which is preliminary data.</text>
</comment>
<dbReference type="CDD" id="cd07043">
    <property type="entry name" value="STAS_anti-anti-sigma_factors"/>
    <property type="match status" value="1"/>
</dbReference>
<dbReference type="InterPro" id="IPR002645">
    <property type="entry name" value="STAS_dom"/>
</dbReference>
<accession>A0ABP8W6R6</accession>
<dbReference type="PANTHER" id="PTHR33495:SF2">
    <property type="entry name" value="ANTI-SIGMA FACTOR ANTAGONIST TM_1081-RELATED"/>
    <property type="match status" value="1"/>
</dbReference>
<evidence type="ECO:0000313" key="5">
    <source>
        <dbReference type="Proteomes" id="UP001500325"/>
    </source>
</evidence>
<proteinExistence type="inferred from homology"/>
<sequence>MDMNFGTEHLDDSTTVVTPQGRLTMVSTAGLKNLVGELVGGGRVRIVVDLAATDFIDSSGLGALVAGLKTARQAGGDLRIARPTDQVRTVLQLTNLDRVLRPAASVRGAFGET</sequence>
<dbReference type="InterPro" id="IPR003658">
    <property type="entry name" value="Anti-sigma_ant"/>
</dbReference>
<evidence type="ECO:0000313" key="4">
    <source>
        <dbReference type="EMBL" id="GAA4682982.1"/>
    </source>
</evidence>
<protein>
    <recommendedName>
        <fullName evidence="2">Anti-sigma factor antagonist</fullName>
    </recommendedName>
</protein>
<evidence type="ECO:0000256" key="1">
    <source>
        <dbReference type="ARBA" id="ARBA00009013"/>
    </source>
</evidence>
<organism evidence="4 5">
    <name type="scientific">Pseudonocardia yuanmonensis</name>
    <dbReference type="NCBI Taxonomy" id="1095914"/>
    <lineage>
        <taxon>Bacteria</taxon>
        <taxon>Bacillati</taxon>
        <taxon>Actinomycetota</taxon>
        <taxon>Actinomycetes</taxon>
        <taxon>Pseudonocardiales</taxon>
        <taxon>Pseudonocardiaceae</taxon>
        <taxon>Pseudonocardia</taxon>
    </lineage>
</organism>
<dbReference type="EMBL" id="BAABIC010000004">
    <property type="protein sequence ID" value="GAA4682982.1"/>
    <property type="molecule type" value="Genomic_DNA"/>
</dbReference>
<dbReference type="InterPro" id="IPR036513">
    <property type="entry name" value="STAS_dom_sf"/>
</dbReference>
<evidence type="ECO:0000256" key="2">
    <source>
        <dbReference type="RuleBase" id="RU003749"/>
    </source>
</evidence>
<gene>
    <name evidence="4" type="ORF">GCM10023215_16500</name>
</gene>
<dbReference type="Pfam" id="PF01740">
    <property type="entry name" value="STAS"/>
    <property type="match status" value="1"/>
</dbReference>
<reference evidence="5" key="1">
    <citation type="journal article" date="2019" name="Int. J. Syst. Evol. Microbiol.">
        <title>The Global Catalogue of Microorganisms (GCM) 10K type strain sequencing project: providing services to taxonomists for standard genome sequencing and annotation.</title>
        <authorList>
            <consortium name="The Broad Institute Genomics Platform"/>
            <consortium name="The Broad Institute Genome Sequencing Center for Infectious Disease"/>
            <person name="Wu L."/>
            <person name="Ma J."/>
        </authorList>
    </citation>
    <scope>NUCLEOTIDE SEQUENCE [LARGE SCALE GENOMIC DNA]</scope>
    <source>
        <strain evidence="5">JCM 18055</strain>
    </source>
</reference>